<dbReference type="VEuPathDB" id="GiardiaDB:SS50377_22121"/>
<evidence type="ECO:0000313" key="2">
    <source>
        <dbReference type="EMBL" id="KAH0576557.1"/>
    </source>
</evidence>
<proteinExistence type="predicted"/>
<reference evidence="1 2" key="1">
    <citation type="journal article" date="2014" name="PLoS Genet.">
        <title>The Genome of Spironucleus salmonicida Highlights a Fish Pathogen Adapted to Fluctuating Environments.</title>
        <authorList>
            <person name="Xu F."/>
            <person name="Jerlstrom-Hultqvist J."/>
            <person name="Einarsson E."/>
            <person name="Astvaldsson A."/>
            <person name="Svard S.G."/>
            <person name="Andersson J.O."/>
        </authorList>
    </citation>
    <scope>NUCLEOTIDE SEQUENCE</scope>
    <source>
        <strain evidence="2">ATCC 50377</strain>
    </source>
</reference>
<sequence>MLTKLQLKRAKNEHKRELIFEQYNLKNIQIAKKLKPFYQQTYEITPLILSQTVELPLNFQEKCLISQQQKTKTFAKTFYRDYYATLRTEISKMLVVKALQNQKLDQTVNAEIRQKLEENMLQSGHIITQLQSERFEIEKKLQLLDLQ</sequence>
<gene>
    <name evidence="1" type="ORF">SS50377_14290</name>
    <name evidence="2" type="ORF">SS50377_22121</name>
</gene>
<accession>V6LY53</accession>
<reference evidence="2" key="2">
    <citation type="submission" date="2020-12" db="EMBL/GenBank/DDBJ databases">
        <title>New Spironucleus salmonicida genome in near-complete chromosomes.</title>
        <authorList>
            <person name="Xu F."/>
            <person name="Kurt Z."/>
            <person name="Jimenez-Gonzalez A."/>
            <person name="Astvaldsson A."/>
            <person name="Andersson J.O."/>
            <person name="Svard S.G."/>
        </authorList>
    </citation>
    <scope>NUCLEOTIDE SEQUENCE</scope>
    <source>
        <strain evidence="2">ATCC 50377</strain>
    </source>
</reference>
<organism evidence="1">
    <name type="scientific">Spironucleus salmonicida</name>
    <dbReference type="NCBI Taxonomy" id="348837"/>
    <lineage>
        <taxon>Eukaryota</taxon>
        <taxon>Metamonada</taxon>
        <taxon>Diplomonadida</taxon>
        <taxon>Hexamitidae</taxon>
        <taxon>Hexamitinae</taxon>
        <taxon>Spironucleus</taxon>
    </lineage>
</organism>
<evidence type="ECO:0000313" key="3">
    <source>
        <dbReference type="Proteomes" id="UP000018208"/>
    </source>
</evidence>
<dbReference type="Proteomes" id="UP000018208">
    <property type="component" value="Unassembled WGS sequence"/>
</dbReference>
<keyword evidence="3" id="KW-1185">Reference proteome</keyword>
<evidence type="ECO:0000313" key="1">
    <source>
        <dbReference type="EMBL" id="EST45719.1"/>
    </source>
</evidence>
<dbReference type="AlphaFoldDB" id="V6LY53"/>
<protein>
    <submittedName>
        <fullName evidence="1">Uncharacterized protein</fullName>
    </submittedName>
</protein>
<dbReference type="EMBL" id="KI546089">
    <property type="protein sequence ID" value="EST45719.1"/>
    <property type="molecule type" value="Genomic_DNA"/>
</dbReference>
<dbReference type="EMBL" id="AUWU02000002">
    <property type="protein sequence ID" value="KAH0576557.1"/>
    <property type="molecule type" value="Genomic_DNA"/>
</dbReference>
<name>V6LY53_9EUKA</name>